<dbReference type="Pfam" id="PF05947">
    <property type="entry name" value="T6SS_TssF"/>
    <property type="match status" value="1"/>
</dbReference>
<reference evidence="1 2" key="1">
    <citation type="submission" date="2016-06" db="EMBL/GenBank/DDBJ databases">
        <title>Complete genome sequences of Bordetella bronchialis and Bordetella flabilis.</title>
        <authorList>
            <person name="LiPuma J.J."/>
            <person name="Spilker T."/>
        </authorList>
    </citation>
    <scope>NUCLEOTIDE SEQUENCE [LARGE SCALE GENOMIC DNA]</scope>
    <source>
        <strain evidence="1 2">AU17976</strain>
    </source>
</reference>
<evidence type="ECO:0008006" key="3">
    <source>
        <dbReference type="Google" id="ProtNLM"/>
    </source>
</evidence>
<name>A0A193G1E0_9BORD</name>
<dbReference type="PIRSF" id="PIRSF028304">
    <property type="entry name" value="UCP028304"/>
    <property type="match status" value="1"/>
</dbReference>
<proteinExistence type="predicted"/>
<protein>
    <recommendedName>
        <fullName evidence="3">Type VI secretion system protein ImpG</fullName>
    </recommendedName>
</protein>
<sequence>MLNRYYEQELGYLRTLAAEFAASNPALAPLLGAESAGDPDVERLLEGVAFMTGLVRHRLDDDFPEFIQNLAQLLFPHMLRPLPCMTIMRYEPRATLEGPLTIPAGTEFASVPVDGQRTIFRASFAVTLEPVELKSVQWEGGGTRPRSLRLQFAMVGPAAADWKSDRLRLYLGDNAADAARLYLLLQRYVSEVRIGAEGGPVTVLPPASIEPAGLRPDLELLPWPAGAHPAWRVLHEYFALPEKLMFLDLTGLSTWANRGKATGFSVQILFDQVPDWAPAVGPSSFVLNATPAANLFAQDAHPIRVDHLQPDYRIHPIARTNKAVERIFSVDSVRARASDGAERDYHPFAAFRGGDDASYNVSIRSSALHRDYDHYLSLPYAGNEAPRPQTLSVRLTCTHGGLPESLRLGDISEPTDNSPARIGFRNIHGVTPHCPPVIDSALLWRVLSHLNANHLALASEGQLRDLLSLYIPPRQVDAQRNAAARRSIESIQNVTVEPARRIVRGMPVQGSEVRIECRGDHFPGPGSLFVFGTVLDEFLAGTTALNTYSALTLVDIVNGETLKWPAKIGRYRLL</sequence>
<dbReference type="PANTHER" id="PTHR35370:SF1">
    <property type="entry name" value="TYPE VI SECRETION SYSTEM COMPONENT TSSF1"/>
    <property type="match status" value="1"/>
</dbReference>
<gene>
    <name evidence="1" type="ORF">BAU08_21990</name>
</gene>
<dbReference type="InterPro" id="IPR010272">
    <property type="entry name" value="T6SS_TssF"/>
</dbReference>
<dbReference type="PANTHER" id="PTHR35370">
    <property type="entry name" value="CYTOPLASMIC PROTEIN-RELATED-RELATED"/>
    <property type="match status" value="1"/>
</dbReference>
<organism evidence="1 2">
    <name type="scientific">Bordetella bronchialis</name>
    <dbReference type="NCBI Taxonomy" id="463025"/>
    <lineage>
        <taxon>Bacteria</taxon>
        <taxon>Pseudomonadati</taxon>
        <taxon>Pseudomonadota</taxon>
        <taxon>Betaproteobacteria</taxon>
        <taxon>Burkholderiales</taxon>
        <taxon>Alcaligenaceae</taxon>
        <taxon>Bordetella</taxon>
    </lineage>
</organism>
<dbReference type="STRING" id="463025.BAU08_21990"/>
<dbReference type="EMBL" id="CP016171">
    <property type="protein sequence ID" value="ANN73670.1"/>
    <property type="molecule type" value="Genomic_DNA"/>
</dbReference>
<evidence type="ECO:0000313" key="2">
    <source>
        <dbReference type="Proteomes" id="UP000092213"/>
    </source>
</evidence>
<dbReference type="Proteomes" id="UP000092213">
    <property type="component" value="Chromosome"/>
</dbReference>
<dbReference type="NCBIfam" id="TIGR03359">
    <property type="entry name" value="VI_chp_6"/>
    <property type="match status" value="1"/>
</dbReference>
<dbReference type="RefSeq" id="WP_066671706.1">
    <property type="nucleotide sequence ID" value="NZ_CP016171.1"/>
</dbReference>
<dbReference type="AlphaFoldDB" id="A0A193G1E0"/>
<accession>A0A193G1E0</accession>
<evidence type="ECO:0000313" key="1">
    <source>
        <dbReference type="EMBL" id="ANN73670.1"/>
    </source>
</evidence>